<accession>A0ABU9BCW4</accession>
<dbReference type="PANTHER" id="PTHR38436:SF1">
    <property type="entry name" value="ESTER CYCLASE"/>
    <property type="match status" value="1"/>
</dbReference>
<keyword evidence="5" id="KW-1185">Reference proteome</keyword>
<evidence type="ECO:0000259" key="3">
    <source>
        <dbReference type="Pfam" id="PF12680"/>
    </source>
</evidence>
<dbReference type="Gene3D" id="3.10.450.50">
    <property type="match status" value="2"/>
</dbReference>
<dbReference type="RefSeq" id="WP_341374634.1">
    <property type="nucleotide sequence ID" value="NZ_JBBUTF010000011.1"/>
</dbReference>
<dbReference type="EMBL" id="JBBUTF010000011">
    <property type="protein sequence ID" value="MEK8026850.1"/>
    <property type="molecule type" value="Genomic_DNA"/>
</dbReference>
<protein>
    <submittedName>
        <fullName evidence="4">Nuclear transport factor 2 family protein</fullName>
    </submittedName>
</protein>
<gene>
    <name evidence="4" type="ORF">AACH11_12840</name>
</gene>
<dbReference type="InterPro" id="IPR037401">
    <property type="entry name" value="SnoaL-like"/>
</dbReference>
<feature type="compositionally biased region" description="Low complexity" evidence="1">
    <location>
        <begin position="26"/>
        <end position="45"/>
    </location>
</feature>
<organism evidence="4 5">
    <name type="scientific">Pseudaquabacterium rugosum</name>
    <dbReference type="NCBI Taxonomy" id="2984194"/>
    <lineage>
        <taxon>Bacteria</taxon>
        <taxon>Pseudomonadati</taxon>
        <taxon>Pseudomonadota</taxon>
        <taxon>Betaproteobacteria</taxon>
        <taxon>Burkholderiales</taxon>
        <taxon>Sphaerotilaceae</taxon>
        <taxon>Pseudaquabacterium</taxon>
    </lineage>
</organism>
<evidence type="ECO:0000256" key="2">
    <source>
        <dbReference type="SAM" id="SignalP"/>
    </source>
</evidence>
<name>A0ABU9BCW4_9BURK</name>
<dbReference type="Proteomes" id="UP001368500">
    <property type="component" value="Unassembled WGS sequence"/>
</dbReference>
<sequence>MRRPSALLCATLIALAAATSATAAQPAASSTVPSPSKSKSSLRTTAMSANHKPQVTALLKSIETGEAAPVAVINPARYIQHNLAVADGLAGFGAVLQALPKGSARVNTVRVFQDGDFVFAHTEYDFFGPKIGFDIFRFEDGRIVEHWDNLQPTPAAANPSGRTMTDGPTTARDLAHTAQNKALVASFVDDILVNGRMARIDQYIVADHYRQHNPQIADGLKGLGDALAAMAKAGVSMKYQTVHKVLGEGDFVLTVSEGEFAGKPTAFYDLFRVDAGKIVEHWDVIETIAPRSEWKNANGKFGF</sequence>
<feature type="region of interest" description="Disordered" evidence="1">
    <location>
        <begin position="26"/>
        <end position="49"/>
    </location>
</feature>
<dbReference type="InterPro" id="IPR009959">
    <property type="entry name" value="Cyclase_SnoaL-like"/>
</dbReference>
<keyword evidence="2" id="KW-0732">Signal</keyword>
<dbReference type="SUPFAM" id="SSF54427">
    <property type="entry name" value="NTF2-like"/>
    <property type="match status" value="2"/>
</dbReference>
<proteinExistence type="predicted"/>
<evidence type="ECO:0000313" key="4">
    <source>
        <dbReference type="EMBL" id="MEK8026850.1"/>
    </source>
</evidence>
<feature type="chain" id="PRO_5045688040" evidence="2">
    <location>
        <begin position="24"/>
        <end position="303"/>
    </location>
</feature>
<feature type="signal peptide" evidence="2">
    <location>
        <begin position="1"/>
        <end position="23"/>
    </location>
</feature>
<feature type="domain" description="SnoaL-like" evidence="3">
    <location>
        <begin position="186"/>
        <end position="281"/>
    </location>
</feature>
<dbReference type="InterPro" id="IPR032710">
    <property type="entry name" value="NTF2-like_dom_sf"/>
</dbReference>
<evidence type="ECO:0000313" key="5">
    <source>
        <dbReference type="Proteomes" id="UP001368500"/>
    </source>
</evidence>
<dbReference type="Pfam" id="PF12680">
    <property type="entry name" value="SnoaL_2"/>
    <property type="match status" value="1"/>
</dbReference>
<evidence type="ECO:0000256" key="1">
    <source>
        <dbReference type="SAM" id="MobiDB-lite"/>
    </source>
</evidence>
<dbReference type="PANTHER" id="PTHR38436">
    <property type="entry name" value="POLYKETIDE CYCLASE SNOAL-LIKE DOMAIN"/>
    <property type="match status" value="1"/>
</dbReference>
<comment type="caution">
    <text evidence="4">The sequence shown here is derived from an EMBL/GenBank/DDBJ whole genome shotgun (WGS) entry which is preliminary data.</text>
</comment>
<reference evidence="4 5" key="1">
    <citation type="submission" date="2024-04" db="EMBL/GenBank/DDBJ databases">
        <title>Novel species of the genus Ideonella isolated from streams.</title>
        <authorList>
            <person name="Lu H."/>
        </authorList>
    </citation>
    <scope>NUCLEOTIDE SEQUENCE [LARGE SCALE GENOMIC DNA]</scope>
    <source>
        <strain evidence="4 5">BYS139W</strain>
    </source>
</reference>